<keyword evidence="2" id="KW-1133">Transmembrane helix</keyword>
<evidence type="ECO:0000256" key="2">
    <source>
        <dbReference type="SAM" id="Phobius"/>
    </source>
</evidence>
<keyword evidence="2" id="KW-0472">Membrane</keyword>
<dbReference type="Proteomes" id="UP001148614">
    <property type="component" value="Unassembled WGS sequence"/>
</dbReference>
<feature type="compositionally biased region" description="Polar residues" evidence="1">
    <location>
        <begin position="416"/>
        <end position="431"/>
    </location>
</feature>
<name>A0A9W8NHE2_9PEZI</name>
<evidence type="ECO:0000313" key="4">
    <source>
        <dbReference type="Proteomes" id="UP001148614"/>
    </source>
</evidence>
<dbReference type="EMBL" id="JANPWZ010000513">
    <property type="protein sequence ID" value="KAJ3575878.1"/>
    <property type="molecule type" value="Genomic_DNA"/>
</dbReference>
<keyword evidence="2" id="KW-0812">Transmembrane</keyword>
<reference evidence="3" key="1">
    <citation type="submission" date="2022-07" db="EMBL/GenBank/DDBJ databases">
        <title>Genome Sequence of Xylaria arbuscula.</title>
        <authorList>
            <person name="Buettner E."/>
        </authorList>
    </citation>
    <scope>NUCLEOTIDE SEQUENCE</scope>
    <source>
        <strain evidence="3">VT107</strain>
    </source>
</reference>
<keyword evidence="4" id="KW-1185">Reference proteome</keyword>
<organism evidence="3 4">
    <name type="scientific">Xylaria arbuscula</name>
    <dbReference type="NCBI Taxonomy" id="114810"/>
    <lineage>
        <taxon>Eukaryota</taxon>
        <taxon>Fungi</taxon>
        <taxon>Dikarya</taxon>
        <taxon>Ascomycota</taxon>
        <taxon>Pezizomycotina</taxon>
        <taxon>Sordariomycetes</taxon>
        <taxon>Xylariomycetidae</taxon>
        <taxon>Xylariales</taxon>
        <taxon>Xylariaceae</taxon>
        <taxon>Xylaria</taxon>
    </lineage>
</organism>
<comment type="caution">
    <text evidence="3">The sequence shown here is derived from an EMBL/GenBank/DDBJ whole genome shotgun (WGS) entry which is preliminary data.</text>
</comment>
<feature type="transmembrane region" description="Helical" evidence="2">
    <location>
        <begin position="197"/>
        <end position="218"/>
    </location>
</feature>
<dbReference type="VEuPathDB" id="FungiDB:F4678DRAFT_390610"/>
<proteinExistence type="predicted"/>
<sequence length="458" mass="50928">MNFMRTSLLRRERAQNSSDLERQGPVVIEGQARNSLRSSAFIHPALRNLLAGRISGDGRDRSDNNEAPKSPAPGRFHLPPISSIGSQDIPDHLPSEATFQENGISSRARPRSQRFPVLARPPVARTSTGEPERHGRRSIFGGSNPAELHLLENTEDGRRRQRAQERQNNAQRLRHKAPPEKFLFCFPWIQSRRARALILRCFVSGIFLISMLTVYLSLSITKNINSSDFSILLVILIILTTIIFCHSLILLCLLLVRPKARTGPRGTDLGGSRYGHPGYAIPKQPIRVVLARDEEAAGIESETTKLNPPAYGLWRESVRVDPDRIYWQRAKSPPPNHDSGDASGGRTALRRPPSYASDEHVLGAFVCEGFRNRLQRHVFRAEILLEQEITDSRGLSGIDYVVDARPRSIAPPPSSVYSRASTMDSPFTSTGVPPLPRPTATELSGPRVIGRPGNWVVI</sequence>
<feature type="region of interest" description="Disordered" evidence="1">
    <location>
        <begin position="328"/>
        <end position="354"/>
    </location>
</feature>
<accession>A0A9W8NHE2</accession>
<feature type="compositionally biased region" description="Basic and acidic residues" evidence="1">
    <location>
        <begin position="149"/>
        <end position="165"/>
    </location>
</feature>
<feature type="compositionally biased region" description="Basic and acidic residues" evidence="1">
    <location>
        <begin position="9"/>
        <end position="22"/>
    </location>
</feature>
<gene>
    <name evidence="3" type="ORF">NPX13_g3887</name>
</gene>
<feature type="compositionally biased region" description="Basic and acidic residues" evidence="1">
    <location>
        <begin position="56"/>
        <end position="66"/>
    </location>
</feature>
<evidence type="ECO:0000256" key="1">
    <source>
        <dbReference type="SAM" id="MobiDB-lite"/>
    </source>
</evidence>
<feature type="region of interest" description="Disordered" evidence="1">
    <location>
        <begin position="1"/>
        <end position="22"/>
    </location>
</feature>
<feature type="region of interest" description="Disordered" evidence="1">
    <location>
        <begin position="411"/>
        <end position="446"/>
    </location>
</feature>
<evidence type="ECO:0000313" key="3">
    <source>
        <dbReference type="EMBL" id="KAJ3575878.1"/>
    </source>
</evidence>
<protein>
    <submittedName>
        <fullName evidence="3">Uncharacterized protein</fullName>
    </submittedName>
</protein>
<dbReference type="AlphaFoldDB" id="A0A9W8NHE2"/>
<feature type="transmembrane region" description="Helical" evidence="2">
    <location>
        <begin position="230"/>
        <end position="256"/>
    </location>
</feature>
<feature type="region of interest" description="Disordered" evidence="1">
    <location>
        <begin position="53"/>
        <end position="174"/>
    </location>
</feature>